<dbReference type="SUPFAM" id="SSF46785">
    <property type="entry name" value="Winged helix' DNA-binding domain"/>
    <property type="match status" value="1"/>
</dbReference>
<organism evidence="2 3">
    <name type="scientific">Candidatus Zambryskibacteria bacterium RIFCSPHIGHO2_01_FULL_49_18</name>
    <dbReference type="NCBI Taxonomy" id="1802740"/>
    <lineage>
        <taxon>Bacteria</taxon>
        <taxon>Candidatus Zambryskiibacteriota</taxon>
    </lineage>
</organism>
<dbReference type="InterPro" id="IPR051797">
    <property type="entry name" value="TrmB-like"/>
</dbReference>
<feature type="domain" description="Transcription regulator TrmB N-terminal" evidence="1">
    <location>
        <begin position="6"/>
        <end position="74"/>
    </location>
</feature>
<name>A0A1G2T2X6_9BACT</name>
<dbReference type="PANTHER" id="PTHR34293:SF1">
    <property type="entry name" value="HTH-TYPE TRANSCRIPTIONAL REGULATOR TRMBL2"/>
    <property type="match status" value="1"/>
</dbReference>
<dbReference type="Gene3D" id="1.10.10.10">
    <property type="entry name" value="Winged helix-like DNA-binding domain superfamily/Winged helix DNA-binding domain"/>
    <property type="match status" value="1"/>
</dbReference>
<reference evidence="2 3" key="1">
    <citation type="journal article" date="2016" name="Nat. Commun.">
        <title>Thousands of microbial genomes shed light on interconnected biogeochemical processes in an aquifer system.</title>
        <authorList>
            <person name="Anantharaman K."/>
            <person name="Brown C.T."/>
            <person name="Hug L.A."/>
            <person name="Sharon I."/>
            <person name="Castelle C.J."/>
            <person name="Probst A.J."/>
            <person name="Thomas B.C."/>
            <person name="Singh A."/>
            <person name="Wilkins M.J."/>
            <person name="Karaoz U."/>
            <person name="Brodie E.L."/>
            <person name="Williams K.H."/>
            <person name="Hubbard S.S."/>
            <person name="Banfield J.F."/>
        </authorList>
    </citation>
    <scope>NUCLEOTIDE SEQUENCE [LARGE SCALE GENOMIC DNA]</scope>
</reference>
<evidence type="ECO:0000313" key="3">
    <source>
        <dbReference type="Proteomes" id="UP000178612"/>
    </source>
</evidence>
<dbReference type="InterPro" id="IPR002831">
    <property type="entry name" value="Tscrpt_reg_TrmB_N"/>
</dbReference>
<dbReference type="AlphaFoldDB" id="A0A1G2T2X6"/>
<dbReference type="InterPro" id="IPR036388">
    <property type="entry name" value="WH-like_DNA-bd_sf"/>
</dbReference>
<protein>
    <recommendedName>
        <fullName evidence="1">Transcription regulator TrmB N-terminal domain-containing protein</fullName>
    </recommendedName>
</protein>
<evidence type="ECO:0000313" key="2">
    <source>
        <dbReference type="EMBL" id="OHA91636.1"/>
    </source>
</evidence>
<dbReference type="PANTHER" id="PTHR34293">
    <property type="entry name" value="HTH-TYPE TRANSCRIPTIONAL REGULATOR TRMBL2"/>
    <property type="match status" value="1"/>
</dbReference>
<sequence>MIKEYLEKLGFSEKETTLYLAILQKGRVSIPEVAKITGINRTTVYSVTGVLSEKGYIIQDLGSKPNMLIAVPPEELRSIAQRQKNIIENLIPELHAISKDTGFSVPKIRFVPEVDVESYLYSEADRWDKSMAEIDKTLWGFQDSTFAPRYKKWIVWYYTRPHTKDFKVKMITNSEEKDMPKLTQRELMCFGDEFDFNSAIWVRGHYIVMVSYKEKPNYLIEIYDKRLAHNLRELFKGVWSRFYINNS</sequence>
<dbReference type="InterPro" id="IPR036390">
    <property type="entry name" value="WH_DNA-bd_sf"/>
</dbReference>
<proteinExistence type="predicted"/>
<accession>A0A1G2T2X6</accession>
<dbReference type="Proteomes" id="UP000178612">
    <property type="component" value="Unassembled WGS sequence"/>
</dbReference>
<gene>
    <name evidence="2" type="ORF">A2758_00830</name>
</gene>
<dbReference type="EMBL" id="MHVJ01000011">
    <property type="protein sequence ID" value="OHA91636.1"/>
    <property type="molecule type" value="Genomic_DNA"/>
</dbReference>
<evidence type="ECO:0000259" key="1">
    <source>
        <dbReference type="Pfam" id="PF01978"/>
    </source>
</evidence>
<comment type="caution">
    <text evidence="2">The sequence shown here is derived from an EMBL/GenBank/DDBJ whole genome shotgun (WGS) entry which is preliminary data.</text>
</comment>
<dbReference type="Pfam" id="PF01978">
    <property type="entry name" value="TrmB"/>
    <property type="match status" value="1"/>
</dbReference>